<feature type="compositionally biased region" description="Basic and acidic residues" evidence="1">
    <location>
        <begin position="81"/>
        <end position="90"/>
    </location>
</feature>
<organism evidence="2">
    <name type="scientific">Geobacter sp. (strain M21)</name>
    <dbReference type="NCBI Taxonomy" id="443144"/>
    <lineage>
        <taxon>Bacteria</taxon>
        <taxon>Pseudomonadati</taxon>
        <taxon>Thermodesulfobacteriota</taxon>
        <taxon>Desulfuromonadia</taxon>
        <taxon>Geobacterales</taxon>
        <taxon>Geobacteraceae</taxon>
        <taxon>Geobacter</taxon>
    </lineage>
</organism>
<feature type="region of interest" description="Disordered" evidence="1">
    <location>
        <begin position="283"/>
        <end position="308"/>
    </location>
</feature>
<feature type="compositionally biased region" description="Low complexity" evidence="1">
    <location>
        <begin position="66"/>
        <end position="78"/>
    </location>
</feature>
<dbReference type="PRINTS" id="PR01217">
    <property type="entry name" value="PRICHEXTENSN"/>
</dbReference>
<protein>
    <submittedName>
        <fullName evidence="2">Uncharacterized protein</fullName>
    </submittedName>
</protein>
<feature type="region of interest" description="Disordered" evidence="1">
    <location>
        <begin position="130"/>
        <end position="255"/>
    </location>
</feature>
<accession>C6E420</accession>
<feature type="compositionally biased region" description="Low complexity" evidence="1">
    <location>
        <begin position="149"/>
        <end position="168"/>
    </location>
</feature>
<evidence type="ECO:0000313" key="2">
    <source>
        <dbReference type="EMBL" id="ACT19239.1"/>
    </source>
</evidence>
<feature type="compositionally biased region" description="Basic and acidic residues" evidence="1">
    <location>
        <begin position="230"/>
        <end position="249"/>
    </location>
</feature>
<reference evidence="2" key="1">
    <citation type="submission" date="2009-07" db="EMBL/GenBank/DDBJ databases">
        <title>Complete sequence of Geobacter sp. M21.</title>
        <authorList>
            <consortium name="US DOE Joint Genome Institute"/>
            <person name="Lucas S."/>
            <person name="Copeland A."/>
            <person name="Lapidus A."/>
            <person name="Glavina del Rio T."/>
            <person name="Dalin E."/>
            <person name="Tice H."/>
            <person name="Bruce D."/>
            <person name="Goodwin L."/>
            <person name="Pitluck S."/>
            <person name="Saunders E."/>
            <person name="Brettin T."/>
            <person name="Detter J.C."/>
            <person name="Han C."/>
            <person name="Larimer F."/>
            <person name="Land M."/>
            <person name="Hauser L."/>
            <person name="Kyrpides N."/>
            <person name="Ovchinnikova G."/>
            <person name="Lovley D."/>
        </authorList>
    </citation>
    <scope>NUCLEOTIDE SEQUENCE [LARGE SCALE GENOMIC DNA]</scope>
    <source>
        <strain evidence="2">M21</strain>
    </source>
</reference>
<feature type="region of interest" description="Disordered" evidence="1">
    <location>
        <begin position="66"/>
        <end position="99"/>
    </location>
</feature>
<name>C6E420_GEOSM</name>
<proteinExistence type="predicted"/>
<gene>
    <name evidence="2" type="ordered locus">GM21_3212</name>
</gene>
<dbReference type="AlphaFoldDB" id="C6E420"/>
<dbReference type="STRING" id="443144.GM21_3212"/>
<dbReference type="HOGENOM" id="CLU_672258_0_0_7"/>
<dbReference type="EMBL" id="CP001661">
    <property type="protein sequence ID" value="ACT19239.1"/>
    <property type="molecule type" value="Genomic_DNA"/>
</dbReference>
<evidence type="ECO:0000256" key="1">
    <source>
        <dbReference type="SAM" id="MobiDB-lite"/>
    </source>
</evidence>
<dbReference type="KEGG" id="gem:GM21_3212"/>
<feature type="compositionally biased region" description="Pro residues" evidence="1">
    <location>
        <begin position="139"/>
        <end position="148"/>
    </location>
</feature>
<dbReference type="OrthoDB" id="5395000at2"/>
<sequence>MTESSHKKRCCDETGSLCASLFLHGVLFLVLSSSSHFEPPLGAQTRLDILWFTPIAVPPPLQAATQAAPAAAVKPSPQRQRALEAKRPEAPPEASPAKAVPAAPMVFHPAAPSPPHPALEHGTLPERRGALAAAKATASPPPKPPTSPPHAAAPAARTVPPAEAPPVALERKEAEPVQAATKAHPPMQAAQERTPPMQAPQDGAPQTQASRERPQPAAPGLEQAAPRPLPEPDVKRPKPDKAPQQRAQERGTSFASLQGDLKLTIAGDGVKLSVAFREFPRSRRGRTPTKAEARRLQQVAPVTAKRDERTREAVIERAGEGVYIFSAEPETATAAQASFTLTIHEAGNREKKAVIGTRTLQKRTVVARILMPEGVLWDDDSAFTGSLEDSDSTTKFNAQTGLYWKEFAD</sequence>